<keyword evidence="3" id="KW-0547">Nucleotide-binding</keyword>
<dbReference type="InterPro" id="IPR045851">
    <property type="entry name" value="AMP-bd_C_sf"/>
</dbReference>
<evidence type="ECO:0000256" key="2">
    <source>
        <dbReference type="ARBA" id="ARBA00022598"/>
    </source>
</evidence>
<dbReference type="AlphaFoldDB" id="A0A0U5JEC6"/>
<dbReference type="GO" id="GO:0016208">
    <property type="term" value="F:AMP binding"/>
    <property type="evidence" value="ECO:0007669"/>
    <property type="project" value="InterPro"/>
</dbReference>
<evidence type="ECO:0000259" key="9">
    <source>
        <dbReference type="Pfam" id="PF13193"/>
    </source>
</evidence>
<evidence type="ECO:0000313" key="12">
    <source>
        <dbReference type="Proteomes" id="UP000069902"/>
    </source>
</evidence>
<feature type="domain" description="AMP-binding enzyme C-terminal" evidence="9">
    <location>
        <begin position="534"/>
        <end position="612"/>
    </location>
</feature>
<dbReference type="InterPro" id="IPR032387">
    <property type="entry name" value="ACAS_N"/>
</dbReference>
<dbReference type="Proteomes" id="UP000069902">
    <property type="component" value="Chromosome cPNK"/>
</dbReference>
<sequence>MIGYLLGLMLCFATEAAAAESLTSEEFKKAANIQSFELFEEANQNKEAFWEKQAYTLHWFHPWNQVLEWNPPHVQWFLGGKLNACYNCLDIHMETPTRYKIALLWEGERGEKRSFTYGELYAAVNQFSHALKSLGVQKGDRVAIYLPTIPEAVIAMLACARIGAIHVVIFGGFSSDALKERILDAEAKLVITADGGIRKGGIVALKPAVDQVASECPCIERVVVVKRTDQPVEMLTGRDYWYHELVEKAPTYYPPEEMDAEDTLFILYTSGTTGKPKGIIHTTGGYMVGVKTTMRWVFDVKPTDVYWCTADVGWITGHSYVVYGPLSNGMTQLIYEGSLDWPEKNRAWQLIESYGVTTLYTAPTLIRTFMKWGEKWLETFNLSSLRLLGSVGEPINVDAWMWYYKYVGQDKCPIVDTWWQTETGSILIAPIPGLTPLKPGSATCPLPGIEAAILNENQADDSKGSLVICSPWPSMLRGIYNNPKRYEEIYWKKGNGYYYFTGDSARTDQNGYFWLLGRMDDVINVSGHRLGSIEIESALMDYPGVAEAAVIAISHPIKGQAIAVFAALKEGIIPEDTLIDRLKQHVVKKIGGIARPEKIVFVRDLPKTRSGKVMRRLLRDIAEERVLGDTTTLVDPLLLEELKKEYEEED</sequence>
<dbReference type="PANTHER" id="PTHR24095">
    <property type="entry name" value="ACETYL-COENZYME A SYNTHETASE"/>
    <property type="match status" value="1"/>
</dbReference>
<evidence type="ECO:0000259" key="10">
    <source>
        <dbReference type="Pfam" id="PF16177"/>
    </source>
</evidence>
<dbReference type="EMBL" id="LN879502">
    <property type="protein sequence ID" value="CUI17469.1"/>
    <property type="molecule type" value="Genomic_DNA"/>
</dbReference>
<name>A0A0U5JEC6_9BACT</name>
<dbReference type="PANTHER" id="PTHR24095:SF14">
    <property type="entry name" value="ACETYL-COENZYME A SYNTHETASE 1"/>
    <property type="match status" value="1"/>
</dbReference>
<feature type="chain" id="PRO_5006860429" description="Acetate--CoA ligase" evidence="7">
    <location>
        <begin position="19"/>
        <end position="650"/>
    </location>
</feature>
<evidence type="ECO:0000256" key="3">
    <source>
        <dbReference type="ARBA" id="ARBA00022741"/>
    </source>
</evidence>
<dbReference type="CDD" id="cd05966">
    <property type="entry name" value="ACS"/>
    <property type="match status" value="1"/>
</dbReference>
<dbReference type="Pfam" id="PF00501">
    <property type="entry name" value="AMP-binding"/>
    <property type="match status" value="1"/>
</dbReference>
<dbReference type="InterPro" id="IPR020845">
    <property type="entry name" value="AMP-binding_CS"/>
</dbReference>
<dbReference type="InterPro" id="IPR025110">
    <property type="entry name" value="AMP-bd_C"/>
</dbReference>
<dbReference type="Gene3D" id="3.30.300.30">
    <property type="match status" value="1"/>
</dbReference>
<dbReference type="FunFam" id="3.40.50.12780:FF:000001">
    <property type="entry name" value="Acetyl-coenzyme A synthetase"/>
    <property type="match status" value="1"/>
</dbReference>
<feature type="domain" description="AMP-dependent synthetase/ligase" evidence="8">
    <location>
        <begin position="100"/>
        <end position="479"/>
    </location>
</feature>
<protein>
    <recommendedName>
        <fullName evidence="6">Acetate--CoA ligase</fullName>
        <ecNumber evidence="6">6.2.1.1</ecNumber>
    </recommendedName>
</protein>
<dbReference type="NCBIfam" id="TIGR02188">
    <property type="entry name" value="Ac_CoA_lig_AcsA"/>
    <property type="match status" value="1"/>
</dbReference>
<accession>A0A0U5JEC6</accession>
<dbReference type="InterPro" id="IPR000873">
    <property type="entry name" value="AMP-dep_synth/lig_dom"/>
</dbReference>
<dbReference type="Pfam" id="PF16177">
    <property type="entry name" value="ACAS_N"/>
    <property type="match status" value="1"/>
</dbReference>
<dbReference type="GO" id="GO:0019427">
    <property type="term" value="P:acetyl-CoA biosynthetic process from acetate"/>
    <property type="evidence" value="ECO:0007669"/>
    <property type="project" value="UniProtKB-UniRule"/>
</dbReference>
<organism evidence="11 12">
    <name type="scientific">Candidatus Protochlamydia naegleriophila</name>
    <dbReference type="NCBI Taxonomy" id="389348"/>
    <lineage>
        <taxon>Bacteria</taxon>
        <taxon>Pseudomonadati</taxon>
        <taxon>Chlamydiota</taxon>
        <taxon>Chlamydiia</taxon>
        <taxon>Parachlamydiales</taxon>
        <taxon>Parachlamydiaceae</taxon>
        <taxon>Candidatus Protochlamydia</taxon>
    </lineage>
</organism>
<dbReference type="FunCoup" id="A0A0U5JEC6">
    <property type="interactions" value="361"/>
</dbReference>
<evidence type="ECO:0000313" key="11">
    <source>
        <dbReference type="EMBL" id="CUI17469.1"/>
    </source>
</evidence>
<feature type="domain" description="Acetyl-coenzyme A synthetase N-terminal" evidence="10">
    <location>
        <begin position="37"/>
        <end position="88"/>
    </location>
</feature>
<evidence type="ECO:0000259" key="8">
    <source>
        <dbReference type="Pfam" id="PF00501"/>
    </source>
</evidence>
<evidence type="ECO:0000256" key="5">
    <source>
        <dbReference type="ARBA" id="ARBA00022990"/>
    </source>
</evidence>
<dbReference type="InterPro" id="IPR042099">
    <property type="entry name" value="ANL_N_sf"/>
</dbReference>
<evidence type="ECO:0000256" key="1">
    <source>
        <dbReference type="ARBA" id="ARBA00006432"/>
    </source>
</evidence>
<dbReference type="PROSITE" id="PS00455">
    <property type="entry name" value="AMP_BINDING"/>
    <property type="match status" value="1"/>
</dbReference>
<dbReference type="InterPro" id="IPR011904">
    <property type="entry name" value="Ac_CoA_lig"/>
</dbReference>
<keyword evidence="4" id="KW-0067">ATP-binding</keyword>
<keyword evidence="2 11" id="KW-0436">Ligase</keyword>
<dbReference type="GO" id="GO:0003987">
    <property type="term" value="F:acetate-CoA ligase activity"/>
    <property type="evidence" value="ECO:0007669"/>
    <property type="project" value="UniProtKB-UniRule"/>
</dbReference>
<proteinExistence type="inferred from homology"/>
<dbReference type="KEGG" id="pnl:PNK_1863"/>
<comment type="similarity">
    <text evidence="1">Belongs to the ATP-dependent AMP-binding enzyme family.</text>
</comment>
<keyword evidence="7" id="KW-0732">Signal</keyword>
<evidence type="ECO:0000256" key="7">
    <source>
        <dbReference type="SAM" id="SignalP"/>
    </source>
</evidence>
<evidence type="ECO:0000256" key="4">
    <source>
        <dbReference type="ARBA" id="ARBA00022840"/>
    </source>
</evidence>
<keyword evidence="12" id="KW-1185">Reference proteome</keyword>
<dbReference type="GO" id="GO:0005829">
    <property type="term" value="C:cytosol"/>
    <property type="evidence" value="ECO:0007669"/>
    <property type="project" value="TreeGrafter"/>
</dbReference>
<feature type="signal peptide" evidence="7">
    <location>
        <begin position="1"/>
        <end position="18"/>
    </location>
</feature>
<keyword evidence="5" id="KW-0007">Acetylation</keyword>
<dbReference type="Gene3D" id="3.40.50.12780">
    <property type="entry name" value="N-terminal domain of ligase-like"/>
    <property type="match status" value="1"/>
</dbReference>
<dbReference type="InParanoid" id="A0A0U5JEC6"/>
<gene>
    <name evidence="11" type="primary">acsA</name>
    <name evidence="11" type="ORF">PNK_1863</name>
</gene>
<dbReference type="PATRIC" id="fig|389348.3.peg.2092"/>
<dbReference type="NCBIfam" id="NF001208">
    <property type="entry name" value="PRK00174.1"/>
    <property type="match status" value="1"/>
</dbReference>
<evidence type="ECO:0000256" key="6">
    <source>
        <dbReference type="NCBIfam" id="TIGR02188"/>
    </source>
</evidence>
<reference evidence="12" key="1">
    <citation type="submission" date="2015-09" db="EMBL/GenBank/DDBJ databases">
        <authorList>
            <person name="Bertelli C."/>
        </authorList>
    </citation>
    <scope>NUCLEOTIDE SEQUENCE [LARGE SCALE GENOMIC DNA]</scope>
    <source>
        <strain evidence="12">KNic</strain>
    </source>
</reference>
<dbReference type="Pfam" id="PF13193">
    <property type="entry name" value="AMP-binding_C"/>
    <property type="match status" value="1"/>
</dbReference>
<dbReference type="GO" id="GO:0005524">
    <property type="term" value="F:ATP binding"/>
    <property type="evidence" value="ECO:0007669"/>
    <property type="project" value="UniProtKB-KW"/>
</dbReference>
<dbReference type="SUPFAM" id="SSF56801">
    <property type="entry name" value="Acetyl-CoA synthetase-like"/>
    <property type="match status" value="1"/>
</dbReference>
<dbReference type="STRING" id="389348.PNK_1863"/>
<dbReference type="EC" id="6.2.1.1" evidence="6"/>